<dbReference type="Gramene" id="EOY15583">
    <property type="protein sequence ID" value="EOY15583"/>
    <property type="gene ID" value="TCM_034591"/>
</dbReference>
<keyword evidence="1" id="KW-1133">Transmembrane helix</keyword>
<keyword evidence="1" id="KW-0812">Transmembrane</keyword>
<dbReference type="Proteomes" id="UP000026915">
    <property type="component" value="Chromosome 8"/>
</dbReference>
<evidence type="ECO:0000313" key="3">
    <source>
        <dbReference type="Proteomes" id="UP000026915"/>
    </source>
</evidence>
<dbReference type="InParanoid" id="A0A061FFA1"/>
<reference evidence="2 3" key="1">
    <citation type="journal article" date="2013" name="Genome Biol.">
        <title>The genome sequence of the most widely cultivated cacao type and its use to identify candidate genes regulating pod color.</title>
        <authorList>
            <person name="Motamayor J.C."/>
            <person name="Mockaitis K."/>
            <person name="Schmutz J."/>
            <person name="Haiminen N."/>
            <person name="Iii D.L."/>
            <person name="Cornejo O."/>
            <person name="Findley S.D."/>
            <person name="Zheng P."/>
            <person name="Utro F."/>
            <person name="Royaert S."/>
            <person name="Saski C."/>
            <person name="Jenkins J."/>
            <person name="Podicheti R."/>
            <person name="Zhao M."/>
            <person name="Scheffler B.E."/>
            <person name="Stack J.C."/>
            <person name="Feltus F.A."/>
            <person name="Mustiga G.M."/>
            <person name="Amores F."/>
            <person name="Phillips W."/>
            <person name="Marelli J.P."/>
            <person name="May G.D."/>
            <person name="Shapiro H."/>
            <person name="Ma J."/>
            <person name="Bustamante C.D."/>
            <person name="Schnell R.J."/>
            <person name="Main D."/>
            <person name="Gilbert D."/>
            <person name="Parida L."/>
            <person name="Kuhn D.N."/>
        </authorList>
    </citation>
    <scope>NUCLEOTIDE SEQUENCE [LARGE SCALE GENOMIC DNA]</scope>
    <source>
        <strain evidence="3">cv. Matina 1-6</strain>
    </source>
</reference>
<feature type="transmembrane region" description="Helical" evidence="1">
    <location>
        <begin position="42"/>
        <end position="66"/>
    </location>
</feature>
<name>A0A061FFA1_THECC</name>
<accession>A0A061FFA1</accession>
<proteinExistence type="predicted"/>
<sequence length="71" mass="8420">MMIVTQRFEYCKCKHPYRFPSFITLEESSFIMLNNGYMFLDFYATNLVLVLLPIICLIIIVLCVCFRVTHC</sequence>
<keyword evidence="3" id="KW-1185">Reference proteome</keyword>
<dbReference type="AlphaFoldDB" id="A0A061FFA1"/>
<evidence type="ECO:0000256" key="1">
    <source>
        <dbReference type="SAM" id="Phobius"/>
    </source>
</evidence>
<dbReference type="EMBL" id="CM001886">
    <property type="protein sequence ID" value="EOY15583.1"/>
    <property type="molecule type" value="Genomic_DNA"/>
</dbReference>
<gene>
    <name evidence="2" type="ORF">TCM_034591</name>
</gene>
<keyword evidence="1" id="KW-0472">Membrane</keyword>
<evidence type="ECO:0000313" key="2">
    <source>
        <dbReference type="EMBL" id="EOY15583.1"/>
    </source>
</evidence>
<dbReference type="HOGENOM" id="CLU_2745197_0_0_1"/>
<organism evidence="2 3">
    <name type="scientific">Theobroma cacao</name>
    <name type="common">Cacao</name>
    <name type="synonym">Cocoa</name>
    <dbReference type="NCBI Taxonomy" id="3641"/>
    <lineage>
        <taxon>Eukaryota</taxon>
        <taxon>Viridiplantae</taxon>
        <taxon>Streptophyta</taxon>
        <taxon>Embryophyta</taxon>
        <taxon>Tracheophyta</taxon>
        <taxon>Spermatophyta</taxon>
        <taxon>Magnoliopsida</taxon>
        <taxon>eudicotyledons</taxon>
        <taxon>Gunneridae</taxon>
        <taxon>Pentapetalae</taxon>
        <taxon>rosids</taxon>
        <taxon>malvids</taxon>
        <taxon>Malvales</taxon>
        <taxon>Malvaceae</taxon>
        <taxon>Byttnerioideae</taxon>
        <taxon>Theobroma</taxon>
    </lineage>
</organism>
<protein>
    <submittedName>
        <fullName evidence="2">Uncharacterized protein</fullName>
    </submittedName>
</protein>